<protein>
    <submittedName>
        <fullName evidence="1">YncE family protein</fullName>
    </submittedName>
</protein>
<dbReference type="PROSITE" id="PS51257">
    <property type="entry name" value="PROKAR_LIPOPROTEIN"/>
    <property type="match status" value="1"/>
</dbReference>
<dbReference type="Proteomes" id="UP001601058">
    <property type="component" value="Unassembled WGS sequence"/>
</dbReference>
<dbReference type="InterPro" id="IPR015943">
    <property type="entry name" value="WD40/YVTN_repeat-like_dom_sf"/>
</dbReference>
<gene>
    <name evidence="1" type="ORF">ACFYKT_05585</name>
</gene>
<dbReference type="PANTHER" id="PTHR47197:SF3">
    <property type="entry name" value="DIHYDRO-HEME D1 DEHYDROGENASE"/>
    <property type="match status" value="1"/>
</dbReference>
<dbReference type="EMBL" id="JBIACJ010000002">
    <property type="protein sequence ID" value="MFE8695835.1"/>
    <property type="molecule type" value="Genomic_DNA"/>
</dbReference>
<sequence>MSISHRIVIFLIAATLLSACSMKSYPPIQENVSIAATVNIKDKSITFIDIDSQEKLAEWEMEKPYTGAVILPDKDTILLYGKHVETADLYSLKMGKLIDTWETGEGIINGKMLQTNAEIALVDQNLDKIRFFNIDGEEQWQMSTERDPLTILEAEKSKHLFVLSFNREKLTVIDLDKKEKLNGYPIHPSAAGAWLNENLNEIWIGGHGSGAEIEKDIHVYDSLSGQFKRKIPAPSMPVNFLGINNQVFVLSHGTSMLYKLNEMGEVINSVIIGANPFDCVYINGQLLIAGYDSNDLHIVNPETLEIIKTIPVGSGPFQIVLRERKS</sequence>
<accession>A0ABW6JYK1</accession>
<dbReference type="InterPro" id="IPR011044">
    <property type="entry name" value="Quino_amine_DH_bsu"/>
</dbReference>
<comment type="caution">
    <text evidence="1">The sequence shown here is derived from an EMBL/GenBank/DDBJ whole genome shotgun (WGS) entry which is preliminary data.</text>
</comment>
<evidence type="ECO:0000313" key="1">
    <source>
        <dbReference type="EMBL" id="MFE8695835.1"/>
    </source>
</evidence>
<dbReference type="InterPro" id="IPR051200">
    <property type="entry name" value="Host-pathogen_enzymatic-act"/>
</dbReference>
<keyword evidence="2" id="KW-1185">Reference proteome</keyword>
<dbReference type="NCBIfam" id="TIGR02276">
    <property type="entry name" value="beta_rpt_yvtn"/>
    <property type="match status" value="1"/>
</dbReference>
<name>A0ABW6JYK1_9BACI</name>
<organism evidence="1 2">
    <name type="scientific">Cytobacillus mangrovibacter</name>
    <dbReference type="NCBI Taxonomy" id="3299024"/>
    <lineage>
        <taxon>Bacteria</taxon>
        <taxon>Bacillati</taxon>
        <taxon>Bacillota</taxon>
        <taxon>Bacilli</taxon>
        <taxon>Bacillales</taxon>
        <taxon>Bacillaceae</taxon>
        <taxon>Cytobacillus</taxon>
    </lineage>
</organism>
<dbReference type="RefSeq" id="WP_389216625.1">
    <property type="nucleotide sequence ID" value="NZ_JBIACJ010000002.1"/>
</dbReference>
<dbReference type="InterPro" id="IPR011964">
    <property type="entry name" value="YVTN_b-propeller_repeat"/>
</dbReference>
<dbReference type="Gene3D" id="2.130.10.10">
    <property type="entry name" value="YVTN repeat-like/Quinoprotein amine dehydrogenase"/>
    <property type="match status" value="1"/>
</dbReference>
<evidence type="ECO:0000313" key="2">
    <source>
        <dbReference type="Proteomes" id="UP001601058"/>
    </source>
</evidence>
<proteinExistence type="predicted"/>
<reference evidence="1 2" key="1">
    <citation type="submission" date="2024-08" db="EMBL/GenBank/DDBJ databases">
        <title>Two novel Cytobacillus novel species.</title>
        <authorList>
            <person name="Liu G."/>
        </authorList>
    </citation>
    <scope>NUCLEOTIDE SEQUENCE [LARGE SCALE GENOMIC DNA]</scope>
    <source>
        <strain evidence="1 2">FJAT-53684</strain>
    </source>
</reference>
<dbReference type="SUPFAM" id="SSF50969">
    <property type="entry name" value="YVTN repeat-like/Quinoprotein amine dehydrogenase"/>
    <property type="match status" value="1"/>
</dbReference>
<dbReference type="PANTHER" id="PTHR47197">
    <property type="entry name" value="PROTEIN NIRF"/>
    <property type="match status" value="1"/>
</dbReference>